<keyword evidence="5" id="KW-0418">Kinase</keyword>
<keyword evidence="6 8" id="KW-0067">ATP-binding</keyword>
<comment type="caution">
    <text evidence="10">The sequence shown here is derived from an EMBL/GenBank/DDBJ whole genome shotgun (WGS) entry which is preliminary data.</text>
</comment>
<keyword evidence="11" id="KW-1185">Reference proteome</keyword>
<dbReference type="EMBL" id="CM035435">
    <property type="protein sequence ID" value="KAH7291021.1"/>
    <property type="molecule type" value="Genomic_DNA"/>
</dbReference>
<dbReference type="Proteomes" id="UP000825935">
    <property type="component" value="Chromosome 30"/>
</dbReference>
<feature type="domain" description="Protein kinase" evidence="9">
    <location>
        <begin position="66"/>
        <end position="335"/>
    </location>
</feature>
<evidence type="ECO:0000256" key="7">
    <source>
        <dbReference type="ARBA" id="ARBA00058225"/>
    </source>
</evidence>
<gene>
    <name evidence="10" type="ORF">KP509_30G073600</name>
</gene>
<dbReference type="Gene3D" id="3.30.200.20">
    <property type="entry name" value="Phosphorylase Kinase, domain 1"/>
    <property type="match status" value="1"/>
</dbReference>
<reference evidence="10" key="1">
    <citation type="submission" date="2021-08" db="EMBL/GenBank/DDBJ databases">
        <title>WGS assembly of Ceratopteris richardii.</title>
        <authorList>
            <person name="Marchant D.B."/>
            <person name="Chen G."/>
            <person name="Jenkins J."/>
            <person name="Shu S."/>
            <person name="Leebens-Mack J."/>
            <person name="Grimwood J."/>
            <person name="Schmutz J."/>
            <person name="Soltis P."/>
            <person name="Soltis D."/>
            <person name="Chen Z.-H."/>
        </authorList>
    </citation>
    <scope>NUCLEOTIDE SEQUENCE</scope>
    <source>
        <strain evidence="10">Whitten #5841</strain>
        <tissue evidence="10">Leaf</tissue>
    </source>
</reference>
<evidence type="ECO:0000256" key="3">
    <source>
        <dbReference type="ARBA" id="ARBA00022679"/>
    </source>
</evidence>
<dbReference type="PANTHER" id="PTHR24349">
    <property type="entry name" value="SERINE/THREONINE-PROTEIN KINASE"/>
    <property type="match status" value="1"/>
</dbReference>
<sequence>MGNCLILFASDDSFNLLTRLHPFPCESSRTTRCLTTHEYAVDPSHRNLHFDPILPFSTPSDIVPLYELGSQLGRGEFGVVCKCTKRITGQIFACKSISKLQLSTSEETQNIVREATIMQLLSSHGPADGPNLPSGSNVVHLHDIVEDRTSVHLIMDLCSGGDLFDKIAKVKRFPEVQAAHVMKSLLEGLQYCHKKGIIHRDIKPENILLVDDSEQPTIKLADFGLALEFSPGQKFCGVAGSAYYMAPEVLDGEYSVEIDMWSSGVLMYVLLSGVPPFWGNTEQDIFNAIRNGSLDLNSGIWQLISPVAKDLISKMLCVDVKSRCTSSQALKHPWIIRNTDAIYFSSSIEKTKCRNVPVTVDKPSIPKSSILRSCNTFNLKDSDKIQNLAPSRGTVLVNLCDSAALDLEQRNNAELNMLMVTLVGALDREGISLSESLRKLRLQFGCTCTLLTTSATEETLIIDMGKENYLIAHDRRRQILGWKVLKRQRISHTDKKLRSKYPLRKIEAVF</sequence>
<keyword evidence="4 8" id="KW-0547">Nucleotide-binding</keyword>
<accession>A0A8T2R5I2</accession>
<dbReference type="PROSITE" id="PS50011">
    <property type="entry name" value="PROTEIN_KINASE_DOM"/>
    <property type="match status" value="1"/>
</dbReference>
<keyword evidence="3" id="KW-0808">Transferase</keyword>
<dbReference type="InterPro" id="IPR050205">
    <property type="entry name" value="CDPK_Ser/Thr_kinases"/>
</dbReference>
<evidence type="ECO:0000256" key="4">
    <source>
        <dbReference type="ARBA" id="ARBA00022741"/>
    </source>
</evidence>
<evidence type="ECO:0000256" key="8">
    <source>
        <dbReference type="PROSITE-ProRule" id="PRU10141"/>
    </source>
</evidence>
<dbReference type="OrthoDB" id="40902at2759"/>
<dbReference type="InterPro" id="IPR011009">
    <property type="entry name" value="Kinase-like_dom_sf"/>
</dbReference>
<dbReference type="CDD" id="cd05117">
    <property type="entry name" value="STKc_CAMK"/>
    <property type="match status" value="1"/>
</dbReference>
<dbReference type="Gene3D" id="1.10.510.10">
    <property type="entry name" value="Transferase(Phosphotransferase) domain 1"/>
    <property type="match status" value="1"/>
</dbReference>
<dbReference type="PROSITE" id="PS00107">
    <property type="entry name" value="PROTEIN_KINASE_ATP"/>
    <property type="match status" value="1"/>
</dbReference>
<evidence type="ECO:0000256" key="1">
    <source>
        <dbReference type="ARBA" id="ARBA00006234"/>
    </source>
</evidence>
<dbReference type="InterPro" id="IPR008271">
    <property type="entry name" value="Ser/Thr_kinase_AS"/>
</dbReference>
<dbReference type="InterPro" id="IPR000719">
    <property type="entry name" value="Prot_kinase_dom"/>
</dbReference>
<evidence type="ECO:0000256" key="2">
    <source>
        <dbReference type="ARBA" id="ARBA00022527"/>
    </source>
</evidence>
<evidence type="ECO:0000256" key="5">
    <source>
        <dbReference type="ARBA" id="ARBA00022777"/>
    </source>
</evidence>
<evidence type="ECO:0000313" key="10">
    <source>
        <dbReference type="EMBL" id="KAH7291021.1"/>
    </source>
</evidence>
<organism evidence="10 11">
    <name type="scientific">Ceratopteris richardii</name>
    <name type="common">Triangle waterfern</name>
    <dbReference type="NCBI Taxonomy" id="49495"/>
    <lineage>
        <taxon>Eukaryota</taxon>
        <taxon>Viridiplantae</taxon>
        <taxon>Streptophyta</taxon>
        <taxon>Embryophyta</taxon>
        <taxon>Tracheophyta</taxon>
        <taxon>Polypodiopsida</taxon>
        <taxon>Polypodiidae</taxon>
        <taxon>Polypodiales</taxon>
        <taxon>Pteridineae</taxon>
        <taxon>Pteridaceae</taxon>
        <taxon>Parkerioideae</taxon>
        <taxon>Ceratopteris</taxon>
    </lineage>
</organism>
<protein>
    <recommendedName>
        <fullName evidence="9">Protein kinase domain-containing protein</fullName>
    </recommendedName>
</protein>
<dbReference type="Pfam" id="PF00069">
    <property type="entry name" value="Pkinase"/>
    <property type="match status" value="1"/>
</dbReference>
<dbReference type="AlphaFoldDB" id="A0A8T2R5I2"/>
<name>A0A8T2R5I2_CERRI</name>
<evidence type="ECO:0000256" key="6">
    <source>
        <dbReference type="ARBA" id="ARBA00022840"/>
    </source>
</evidence>
<dbReference type="InterPro" id="IPR017441">
    <property type="entry name" value="Protein_kinase_ATP_BS"/>
</dbReference>
<comment type="similarity">
    <text evidence="1">Belongs to the protein kinase superfamily. CAMK Ser/Thr protein kinase family. SNF1 subfamily.</text>
</comment>
<dbReference type="GO" id="GO:0004674">
    <property type="term" value="F:protein serine/threonine kinase activity"/>
    <property type="evidence" value="ECO:0007669"/>
    <property type="project" value="UniProtKB-KW"/>
</dbReference>
<dbReference type="SMART" id="SM00220">
    <property type="entry name" value="S_TKc"/>
    <property type="match status" value="1"/>
</dbReference>
<proteinExistence type="inferred from homology"/>
<evidence type="ECO:0000313" key="11">
    <source>
        <dbReference type="Proteomes" id="UP000825935"/>
    </source>
</evidence>
<keyword evidence="2" id="KW-0723">Serine/threonine-protein kinase</keyword>
<dbReference type="OMA" id="KNASECI"/>
<feature type="binding site" evidence="8">
    <location>
        <position position="95"/>
    </location>
    <ligand>
        <name>ATP</name>
        <dbReference type="ChEBI" id="CHEBI:30616"/>
    </ligand>
</feature>
<dbReference type="PROSITE" id="PS00108">
    <property type="entry name" value="PROTEIN_KINASE_ST"/>
    <property type="match status" value="1"/>
</dbReference>
<dbReference type="FunFam" id="1.10.510.10:FF:000571">
    <property type="entry name" value="Maternal embryonic leucine zipper kinase"/>
    <property type="match status" value="1"/>
</dbReference>
<comment type="function">
    <text evidence="7">CIPK serine-threonine protein kinases interact with CBL proteins. Binding of a CBL protein to the regulatory NAF domain of CIPK protein lead to the activation of the kinase in a calcium-dependent manner.</text>
</comment>
<dbReference type="GO" id="GO:0005524">
    <property type="term" value="F:ATP binding"/>
    <property type="evidence" value="ECO:0007669"/>
    <property type="project" value="UniProtKB-UniRule"/>
</dbReference>
<evidence type="ECO:0000259" key="9">
    <source>
        <dbReference type="PROSITE" id="PS50011"/>
    </source>
</evidence>
<dbReference type="SUPFAM" id="SSF56112">
    <property type="entry name" value="Protein kinase-like (PK-like)"/>
    <property type="match status" value="1"/>
</dbReference>